<evidence type="ECO:0000313" key="2">
    <source>
        <dbReference type="EMBL" id="JAD55106.1"/>
    </source>
</evidence>
<reference evidence="2" key="1">
    <citation type="submission" date="2014-09" db="EMBL/GenBank/DDBJ databases">
        <authorList>
            <person name="Magalhaes I.L.F."/>
            <person name="Oliveira U."/>
            <person name="Santos F.R."/>
            <person name="Vidigal T.H.D.A."/>
            <person name="Brescovit A.D."/>
            <person name="Santos A.J."/>
        </authorList>
    </citation>
    <scope>NUCLEOTIDE SEQUENCE</scope>
    <source>
        <tissue evidence="2">Shoot tissue taken approximately 20 cm above the soil surface</tissue>
    </source>
</reference>
<proteinExistence type="predicted"/>
<reference evidence="2" key="2">
    <citation type="journal article" date="2015" name="Data Brief">
        <title>Shoot transcriptome of the giant reed, Arundo donax.</title>
        <authorList>
            <person name="Barrero R.A."/>
            <person name="Guerrero F.D."/>
            <person name="Moolhuijzen P."/>
            <person name="Goolsby J.A."/>
            <person name="Tidwell J."/>
            <person name="Bellgard S.E."/>
            <person name="Bellgard M.I."/>
        </authorList>
    </citation>
    <scope>NUCLEOTIDE SEQUENCE</scope>
    <source>
        <tissue evidence="2">Shoot tissue taken approximately 20 cm above the soil surface</tissue>
    </source>
</reference>
<feature type="transmembrane region" description="Helical" evidence="1">
    <location>
        <begin position="12"/>
        <end position="32"/>
    </location>
</feature>
<protein>
    <submittedName>
        <fullName evidence="2">Uncharacterized protein</fullName>
    </submittedName>
</protein>
<evidence type="ECO:0000256" key="1">
    <source>
        <dbReference type="SAM" id="Phobius"/>
    </source>
</evidence>
<sequence length="36" mass="3903">MERISGSLPGMRAAGLVMVVVVLARFSPPLFLRAFL</sequence>
<dbReference type="EMBL" id="GBRH01242789">
    <property type="protein sequence ID" value="JAD55106.1"/>
    <property type="molecule type" value="Transcribed_RNA"/>
</dbReference>
<keyword evidence="1" id="KW-0812">Transmembrane</keyword>
<name>A0A0A9AVJ2_ARUDO</name>
<keyword evidence="1" id="KW-0472">Membrane</keyword>
<dbReference type="AlphaFoldDB" id="A0A0A9AVJ2"/>
<keyword evidence="1" id="KW-1133">Transmembrane helix</keyword>
<accession>A0A0A9AVJ2</accession>
<organism evidence="2">
    <name type="scientific">Arundo donax</name>
    <name type="common">Giant reed</name>
    <name type="synonym">Donax arundinaceus</name>
    <dbReference type="NCBI Taxonomy" id="35708"/>
    <lineage>
        <taxon>Eukaryota</taxon>
        <taxon>Viridiplantae</taxon>
        <taxon>Streptophyta</taxon>
        <taxon>Embryophyta</taxon>
        <taxon>Tracheophyta</taxon>
        <taxon>Spermatophyta</taxon>
        <taxon>Magnoliopsida</taxon>
        <taxon>Liliopsida</taxon>
        <taxon>Poales</taxon>
        <taxon>Poaceae</taxon>
        <taxon>PACMAD clade</taxon>
        <taxon>Arundinoideae</taxon>
        <taxon>Arundineae</taxon>
        <taxon>Arundo</taxon>
    </lineage>
</organism>